<gene>
    <name evidence="2" type="ORF">NAEGRDRAFT_72187</name>
</gene>
<dbReference type="AlphaFoldDB" id="D2VT63"/>
<feature type="domain" description="DUF4116" evidence="1">
    <location>
        <begin position="114"/>
        <end position="159"/>
    </location>
</feature>
<dbReference type="GeneID" id="8854546"/>
<feature type="domain" description="DUF4116" evidence="1">
    <location>
        <begin position="64"/>
        <end position="112"/>
    </location>
</feature>
<proteinExistence type="predicted"/>
<dbReference type="Pfam" id="PF13475">
    <property type="entry name" value="DUF4116"/>
    <property type="match status" value="3"/>
</dbReference>
<keyword evidence="3" id="KW-1185">Reference proteome</keyword>
<accession>D2VT63</accession>
<dbReference type="RefSeq" id="XP_002672836.1">
    <property type="nucleotide sequence ID" value="XM_002672790.1"/>
</dbReference>
<evidence type="ECO:0000313" key="3">
    <source>
        <dbReference type="Proteomes" id="UP000006671"/>
    </source>
</evidence>
<dbReference type="VEuPathDB" id="AmoebaDB:NAEGRDRAFT_72187"/>
<evidence type="ECO:0000259" key="1">
    <source>
        <dbReference type="Pfam" id="PF13475"/>
    </source>
</evidence>
<evidence type="ECO:0000313" key="2">
    <source>
        <dbReference type="EMBL" id="EFC40092.1"/>
    </source>
</evidence>
<sequence>MQQFDEEIPVKILLSDAPLGSFWLRKKYLSIDYRRLEIYKTILFENLINCRGGLQTLVKAISSDRDWMFKVVKKKGIALKYADENIRRDASLVYEAICNEKTAISFMDKSLQSNKQLFMKLVKIDGWLLKYADVKLRADRELVLEAVRNNCKVVDYVTDKALITNDIEIVKYLVSSINSLDCYDLEMDKKAILKVLSNNPVLISQCKDVVKWREIILEAVQLHSQIFTYLVYVDQRLQSDKEIVMNYLKAFPEKLLDIDSQLYYDRDFLLSVVKVQPNILNYLDFERKNDGYLMREMVKANPRALQYCLFDQDEELYLEAIMSDPLSVYPLISAKLKHSRQFHLKLAEMCPNAYFSFPTQFQKDREIILTIISKSHHLFYKYKEFQDDTEIIQALLSKSLSYLSEFPKYISTIKDRSLLLNAIKVNPTVFPHIDPSIKGDVKFISECMAANAMVYQHLPKSMKSKKDIMKKCIERNHQVLGLIRDTYWDDVDFVLECCGYSHLCYNRIKGQ</sequence>
<dbReference type="EMBL" id="GG738895">
    <property type="protein sequence ID" value="EFC40092.1"/>
    <property type="molecule type" value="Genomic_DNA"/>
</dbReference>
<organism evidence="3">
    <name type="scientific">Naegleria gruberi</name>
    <name type="common">Amoeba</name>
    <dbReference type="NCBI Taxonomy" id="5762"/>
    <lineage>
        <taxon>Eukaryota</taxon>
        <taxon>Discoba</taxon>
        <taxon>Heterolobosea</taxon>
        <taxon>Tetramitia</taxon>
        <taxon>Eutetramitia</taxon>
        <taxon>Vahlkampfiidae</taxon>
        <taxon>Naegleria</taxon>
    </lineage>
</organism>
<dbReference type="InterPro" id="IPR025197">
    <property type="entry name" value="DUF4116"/>
</dbReference>
<dbReference type="InParanoid" id="D2VT63"/>
<protein>
    <submittedName>
        <fullName evidence="2">Predicted protein</fullName>
    </submittedName>
</protein>
<feature type="domain" description="DUF4116" evidence="1">
    <location>
        <begin position="213"/>
        <end position="250"/>
    </location>
</feature>
<name>D2VT63_NAEGR</name>
<dbReference type="Proteomes" id="UP000006671">
    <property type="component" value="Unassembled WGS sequence"/>
</dbReference>
<reference evidence="2 3" key="1">
    <citation type="journal article" date="2010" name="Cell">
        <title>The genome of Naegleria gruberi illuminates early eukaryotic versatility.</title>
        <authorList>
            <person name="Fritz-Laylin L.K."/>
            <person name="Prochnik S.E."/>
            <person name="Ginger M.L."/>
            <person name="Dacks J.B."/>
            <person name="Carpenter M.L."/>
            <person name="Field M.C."/>
            <person name="Kuo A."/>
            <person name="Paredez A."/>
            <person name="Chapman J."/>
            <person name="Pham J."/>
            <person name="Shu S."/>
            <person name="Neupane R."/>
            <person name="Cipriano M."/>
            <person name="Mancuso J."/>
            <person name="Tu H."/>
            <person name="Salamov A."/>
            <person name="Lindquist E."/>
            <person name="Shapiro H."/>
            <person name="Lucas S."/>
            <person name="Grigoriev I.V."/>
            <person name="Cande W.Z."/>
            <person name="Fulton C."/>
            <person name="Rokhsar D.S."/>
            <person name="Dawson S.C."/>
        </authorList>
    </citation>
    <scope>NUCLEOTIDE SEQUENCE [LARGE SCALE GENOMIC DNA]</scope>
    <source>
        <strain evidence="2 3">NEG-M</strain>
    </source>
</reference>
<dbReference type="KEGG" id="ngr:NAEGRDRAFT_72187"/>